<dbReference type="EMBL" id="LSDA01000098">
    <property type="protein sequence ID" value="KXB56923.1"/>
    <property type="molecule type" value="Genomic_DNA"/>
</dbReference>
<evidence type="ECO:0000313" key="1">
    <source>
        <dbReference type="EMBL" id="KXB56923.1"/>
    </source>
</evidence>
<evidence type="ECO:0000313" key="2">
    <source>
        <dbReference type="Proteomes" id="UP000070394"/>
    </source>
</evidence>
<reference evidence="2" key="1">
    <citation type="submission" date="2016-01" db="EMBL/GenBank/DDBJ databases">
        <authorList>
            <person name="Mitreva M."/>
            <person name="Pepin K.H."/>
            <person name="Mihindukulasuriya K.A."/>
            <person name="Fulton R."/>
            <person name="Fronick C."/>
            <person name="O'Laughlin M."/>
            <person name="Miner T."/>
            <person name="Herter B."/>
            <person name="Rosa B.A."/>
            <person name="Cordes M."/>
            <person name="Tomlinson C."/>
            <person name="Wollam A."/>
            <person name="Palsikar V.B."/>
            <person name="Mardis E.R."/>
            <person name="Wilson R.K."/>
        </authorList>
    </citation>
    <scope>NUCLEOTIDE SEQUENCE [LARGE SCALE GENOMIC DNA]</scope>
    <source>
        <strain evidence="2">DNF00896</strain>
    </source>
</reference>
<protein>
    <submittedName>
        <fullName evidence="1">Toxin-antitoxin system, antitoxin component, ribbon-helix-helix domain protein</fullName>
    </submittedName>
</protein>
<dbReference type="InterPro" id="IPR046257">
    <property type="entry name" value="DUF6290"/>
</dbReference>
<accession>A0A133ZN96</accession>
<proteinExistence type="predicted"/>
<name>A0A133ZN96_9FIRM</name>
<dbReference type="PATRIC" id="fig|467210.3.peg.1666"/>
<dbReference type="AlphaFoldDB" id="A0A133ZN96"/>
<keyword evidence="2" id="KW-1185">Reference proteome</keyword>
<comment type="caution">
    <text evidence="1">The sequence shown here is derived from an EMBL/GenBank/DDBJ whole genome shotgun (WGS) entry which is preliminary data.</text>
</comment>
<dbReference type="RefSeq" id="WP_060931399.1">
    <property type="nucleotide sequence ID" value="NZ_KQ959833.1"/>
</dbReference>
<dbReference type="OrthoDB" id="2059841at2"/>
<gene>
    <name evidence="1" type="ORF">HMPREF1866_01680</name>
</gene>
<sequence>MRGLRTNEGAKFEKYFAIIEEEAKKLGGVFFSETGEGRDLDLEDIEVCGLAGWLVPFDQADEFEALYLGRKDKEIWDNDKWDDMYIFVDYILDGDNVSVKFDKYEYDIKIFEEYEAEKEAGTLSTRPIEELWKELKINDPDQ</sequence>
<organism evidence="1 2">
    <name type="scientific">Lachnoanaerobaculum saburreum</name>
    <dbReference type="NCBI Taxonomy" id="467210"/>
    <lineage>
        <taxon>Bacteria</taxon>
        <taxon>Bacillati</taxon>
        <taxon>Bacillota</taxon>
        <taxon>Clostridia</taxon>
        <taxon>Lachnospirales</taxon>
        <taxon>Lachnospiraceae</taxon>
        <taxon>Lachnoanaerobaculum</taxon>
    </lineage>
</organism>
<dbReference type="Proteomes" id="UP000070394">
    <property type="component" value="Unassembled WGS sequence"/>
</dbReference>
<dbReference type="STRING" id="467210.HMPREF1866_01680"/>
<dbReference type="Pfam" id="PF19807">
    <property type="entry name" value="DUF6290"/>
    <property type="match status" value="1"/>
</dbReference>